<gene>
    <name evidence="2" type="ORF">FOYG_16844</name>
</gene>
<protein>
    <submittedName>
        <fullName evidence="2">Uncharacterized protein</fullName>
    </submittedName>
</protein>
<proteinExistence type="predicted"/>
<reference evidence="2 3" key="1">
    <citation type="submission" date="2011-06" db="EMBL/GenBank/DDBJ databases">
        <title>The Genome Sequence of Fusarium oxysporum FOSC 3-a.</title>
        <authorList>
            <consortium name="The Broad Institute Genome Sequencing Platform"/>
            <person name="Ma L.-J."/>
            <person name="Gale L.R."/>
            <person name="Schwartz D.C."/>
            <person name="Zhou S."/>
            <person name="Corby-Kistler H."/>
            <person name="Young S.K."/>
            <person name="Zeng Q."/>
            <person name="Gargeya S."/>
            <person name="Fitzgerald M."/>
            <person name="Haas B."/>
            <person name="Abouelleil A."/>
            <person name="Alvarado L."/>
            <person name="Arachchi H.M."/>
            <person name="Berlin A."/>
            <person name="Brown A."/>
            <person name="Chapman S.B."/>
            <person name="Chen Z."/>
            <person name="Dunbar C."/>
            <person name="Freedman E."/>
            <person name="Gearin G."/>
            <person name="Gellesch M."/>
            <person name="Goldberg J."/>
            <person name="Griggs A."/>
            <person name="Gujja S."/>
            <person name="Heiman D."/>
            <person name="Howarth C."/>
            <person name="Larson L."/>
            <person name="Lui A."/>
            <person name="MacDonald P.J.P."/>
            <person name="Mehta T."/>
            <person name="Montmayeur A."/>
            <person name="Murphy C."/>
            <person name="Neiman D."/>
            <person name="Pearson M."/>
            <person name="Priest M."/>
            <person name="Roberts A."/>
            <person name="Saif S."/>
            <person name="Shea T."/>
            <person name="Shenoy N."/>
            <person name="Sisk P."/>
            <person name="Stolte C."/>
            <person name="Sykes S."/>
            <person name="Wortman J."/>
            <person name="Nusbaum C."/>
            <person name="Birren B."/>
        </authorList>
    </citation>
    <scope>NUCLEOTIDE SEQUENCE [LARGE SCALE GENOMIC DNA]</scope>
    <source>
        <strain evidence="3">FOSC 3-a</strain>
    </source>
</reference>
<evidence type="ECO:0000256" key="1">
    <source>
        <dbReference type="SAM" id="MobiDB-lite"/>
    </source>
</evidence>
<sequence length="539" mass="60036">MPQGLGSSGGQTKARLSGAAPGQPALSPLGVQFFSSLEGLEIASSTDRQLIRGHNLIGAVRLQFVKASFFDEEAGEHGEVLDQIDGIDVPLSMHVYPFPQADEWENQWFFFDIQLHPYQLRFRRRVEDGAESAVGGWEDSYAKLAQVRGQMCVQAYVDAQFGSTTVAEAQAHKSGVRKLTDTAFSISIRPLRLANDCLPTMAPRATFHGPVDTTTFHIKAGSLSNDQLKCCGFIQCSTYLVPPRDKDPTFRGGQMFHILAYMPHDQQPWKSRVDWMKSSPEGGFASRKWMYGRGSIVGVLNPALLEEELQPGQDILVVLVDEFSFTSKAMFDGATVMRNRSSPQKVKAEVGKRRNPFSSSPDSPPPKLAKDSSFSRGTNGRGKEARGDEYIPVDPRLQREVTGHERDSILVAESESNKQDTSTPPAEWEEPLLKLPPEGTTYSSFHEMRQELVEFARSQGYGIRICRSFQKFSRITGDPVAKKRMVWQCNRGKKGDCPFSFNAVEANIGTDRWEIRYKKNDSQHVHNHGPSGGFIVNPE</sequence>
<dbReference type="HOGENOM" id="CLU_037767_0_0_1"/>
<name>W9HIP3_FUSOX</name>
<feature type="compositionally biased region" description="Basic and acidic residues" evidence="1">
    <location>
        <begin position="396"/>
        <end position="408"/>
    </location>
</feature>
<dbReference type="Proteomes" id="UP000030753">
    <property type="component" value="Unassembled WGS sequence"/>
</dbReference>
<accession>W9HIP3</accession>
<dbReference type="EMBL" id="JH717851">
    <property type="protein sequence ID" value="EWY80051.1"/>
    <property type="molecule type" value="Genomic_DNA"/>
</dbReference>
<evidence type="ECO:0000313" key="2">
    <source>
        <dbReference type="EMBL" id="EWY80051.1"/>
    </source>
</evidence>
<organism evidence="2 3">
    <name type="scientific">Fusarium oxysporum NRRL 32931</name>
    <dbReference type="NCBI Taxonomy" id="660029"/>
    <lineage>
        <taxon>Eukaryota</taxon>
        <taxon>Fungi</taxon>
        <taxon>Dikarya</taxon>
        <taxon>Ascomycota</taxon>
        <taxon>Pezizomycotina</taxon>
        <taxon>Sordariomycetes</taxon>
        <taxon>Hypocreomycetidae</taxon>
        <taxon>Hypocreales</taxon>
        <taxon>Nectriaceae</taxon>
        <taxon>Fusarium</taxon>
        <taxon>Fusarium oxysporum species complex</taxon>
    </lineage>
</organism>
<dbReference type="AlphaFoldDB" id="W9HIP3"/>
<evidence type="ECO:0000313" key="3">
    <source>
        <dbReference type="Proteomes" id="UP000030753"/>
    </source>
</evidence>
<feature type="region of interest" description="Disordered" evidence="1">
    <location>
        <begin position="339"/>
        <end position="434"/>
    </location>
</feature>
<feature type="region of interest" description="Disordered" evidence="1">
    <location>
        <begin position="1"/>
        <end position="21"/>
    </location>
</feature>
<dbReference type="OrthoDB" id="5153349at2759"/>